<feature type="compositionally biased region" description="Acidic residues" evidence="1">
    <location>
        <begin position="653"/>
        <end position="664"/>
    </location>
</feature>
<feature type="compositionally biased region" description="Polar residues" evidence="1">
    <location>
        <begin position="927"/>
        <end position="938"/>
    </location>
</feature>
<dbReference type="Proteomes" id="UP000053825">
    <property type="component" value="Unassembled WGS sequence"/>
</dbReference>
<feature type="compositionally biased region" description="Acidic residues" evidence="1">
    <location>
        <begin position="622"/>
        <end position="631"/>
    </location>
</feature>
<feature type="compositionally biased region" description="Basic residues" evidence="1">
    <location>
        <begin position="394"/>
        <end position="406"/>
    </location>
</feature>
<keyword evidence="3" id="KW-1185">Reference proteome</keyword>
<name>A0A0L7RII1_9HYME</name>
<dbReference type="EMBL" id="KQ414583">
    <property type="protein sequence ID" value="KOC70772.1"/>
    <property type="molecule type" value="Genomic_DNA"/>
</dbReference>
<feature type="region of interest" description="Disordered" evidence="1">
    <location>
        <begin position="491"/>
        <end position="948"/>
    </location>
</feature>
<feature type="compositionally biased region" description="Basic and acidic residues" evidence="1">
    <location>
        <begin position="837"/>
        <end position="847"/>
    </location>
</feature>
<feature type="compositionally biased region" description="Basic and acidic residues" evidence="1">
    <location>
        <begin position="886"/>
        <end position="925"/>
    </location>
</feature>
<evidence type="ECO:0000313" key="2">
    <source>
        <dbReference type="EMBL" id="KOC70772.1"/>
    </source>
</evidence>
<dbReference type="AlphaFoldDB" id="A0A0L7RII1"/>
<sequence length="1190" mass="135413">MARRKSLNKRLSRYNRRSAGSAILDPDTETLGSEYPYWWKNVETDTIVRPSAGSSILNQTSRHLNSDSEIEASQVGNEWWKVLEGSNMSDLLKIKMNVKTAEKGAANNNNTPTSESEEEVKKAKTRFTVHSKTKRDKSNVFLNASNDSAATTTTELGQIEKRKSCTAVANLKRINKLGENSLNQSEKSNEILKSKPKIFHKKYGNKDKNVFLDILKESKLETSSKAKSNNKLQTATEAPVEPDHFALSFKNENVIPHLPVPKAQSTILKSNTSSGHSNKSSNNSDIADKVLKRKSKLLTRHNEGNVKRNLFENAFEDLESTGEVRKSEFVGEILEESVKSSRISEASGKNVGEKHERATSPVQNVNLFSKSNILANTCATSSDTSDLSRDSRRVSKSKTKFFTRPRKHQAQNRFQNIFEESDDIDVFATSKAKVSLNLPEEENSALNNIEFVQLGNEREGDDSESSKESIYLYWKSSNTWSDVGVSETAVDNLSTNKAEDRRSSKRRSGRLDSLHRQLFLHGASKVSEQEDVETSRRRKSRNNMENEPAEATHVSPRRSVHSREDKSVPRQSSRKKSRTWKESISPVEIEEDVPVESEEDISKRRSDRLSKSKKHSLRLFESETEAEETEVDSPKESSRRKSGTQKISVSPADIDDDVPVESEEDISKKRSDRLSKPKKYSLRLVESETEAEETEVNSPRESSRRKSGTQKKSVSPVEIEEDVSVESEEDISKKRSDRLSKSKTVSKTEAEETEVNSWKESSRRQSIPRKESVSPVEIEEDVPVESEEDILIASEIEGKETEVDSLKESSRRKSVTQKKSVSPAEIEDDVPVESEEDMSKRRNDRLSKSKKPSLRSTRETPEKEDGRRSTKKKSKTRFSSLNSDTVNDRRDISISKVDDDNDVKEREENAWNVSHEKGIENEAARTSKGQHVSGSPSGVSGKMLKSNVSKGQKSIKSFFDSVKRLPPSLELEKEGTVAEINKKLEKVKEWVMVGVNTGKNKDEREGLARGKKVKEDGEKRKKVTSEKQRPAAKQIHKAFLVNGQMYRVPRLPRPKHWITDRLYKYLWKRLEPKYKLQTRVVSEKFIIQLSNVTTLIAKHKSYEKYKVELLALMKEMARLDLIRTRNDFYNFCHEFFPYELRIKTMPMLLPGNEINIPYDASTLHVPLLRILITHSFSLFSTIMYSTTKFE</sequence>
<feature type="region of interest" description="Disordered" evidence="1">
    <location>
        <begin position="1001"/>
        <end position="1031"/>
    </location>
</feature>
<dbReference type="STRING" id="597456.A0A0L7RII1"/>
<feature type="compositionally biased region" description="Basic and acidic residues" evidence="1">
    <location>
        <begin position="1001"/>
        <end position="1029"/>
    </location>
</feature>
<feature type="compositionally biased region" description="Acidic residues" evidence="1">
    <location>
        <begin position="588"/>
        <end position="599"/>
    </location>
</feature>
<accession>A0A0L7RII1</accession>
<feature type="compositionally biased region" description="Basic and acidic residues" evidence="1">
    <location>
        <begin position="730"/>
        <end position="750"/>
    </location>
</feature>
<feature type="compositionally biased region" description="Basic and acidic residues" evidence="1">
    <location>
        <begin position="796"/>
        <end position="811"/>
    </location>
</feature>
<feature type="compositionally biased region" description="Acidic residues" evidence="1">
    <location>
        <begin position="718"/>
        <end position="729"/>
    </location>
</feature>
<evidence type="ECO:0000313" key="3">
    <source>
        <dbReference type="Proteomes" id="UP000053825"/>
    </source>
</evidence>
<feature type="compositionally biased region" description="Acidic residues" evidence="1">
    <location>
        <begin position="777"/>
        <end position="790"/>
    </location>
</feature>
<dbReference type="OrthoDB" id="7490880at2759"/>
<feature type="compositionally biased region" description="Basic and acidic residues" evidence="1">
    <location>
        <begin position="760"/>
        <end position="772"/>
    </location>
</feature>
<feature type="compositionally biased region" description="Acidic residues" evidence="1">
    <location>
        <begin position="825"/>
        <end position="836"/>
    </location>
</feature>
<reference evidence="2 3" key="1">
    <citation type="submission" date="2015-07" db="EMBL/GenBank/DDBJ databases">
        <title>The genome of Habropoda laboriosa.</title>
        <authorList>
            <person name="Pan H."/>
            <person name="Kapheim K."/>
        </authorList>
    </citation>
    <scope>NUCLEOTIDE SEQUENCE [LARGE SCALE GENOMIC DNA]</scope>
    <source>
        <strain evidence="2">0110345459</strain>
    </source>
</reference>
<organism evidence="2 3">
    <name type="scientific">Habropoda laboriosa</name>
    <dbReference type="NCBI Taxonomy" id="597456"/>
    <lineage>
        <taxon>Eukaryota</taxon>
        <taxon>Metazoa</taxon>
        <taxon>Ecdysozoa</taxon>
        <taxon>Arthropoda</taxon>
        <taxon>Hexapoda</taxon>
        <taxon>Insecta</taxon>
        <taxon>Pterygota</taxon>
        <taxon>Neoptera</taxon>
        <taxon>Endopterygota</taxon>
        <taxon>Hymenoptera</taxon>
        <taxon>Apocrita</taxon>
        <taxon>Aculeata</taxon>
        <taxon>Apoidea</taxon>
        <taxon>Anthophila</taxon>
        <taxon>Apidae</taxon>
        <taxon>Habropoda</taxon>
    </lineage>
</organism>
<feature type="compositionally biased region" description="Basic and acidic residues" evidence="1">
    <location>
        <begin position="665"/>
        <end position="675"/>
    </location>
</feature>
<feature type="region of interest" description="Disordered" evidence="1">
    <location>
        <begin position="268"/>
        <end position="288"/>
    </location>
</feature>
<feature type="region of interest" description="Disordered" evidence="1">
    <location>
        <begin position="380"/>
        <end position="406"/>
    </location>
</feature>
<proteinExistence type="predicted"/>
<feature type="compositionally biased region" description="Basic and acidic residues" evidence="1">
    <location>
        <begin position="856"/>
        <end position="868"/>
    </location>
</feature>
<gene>
    <name evidence="2" type="ORF">WH47_06812</name>
</gene>
<feature type="compositionally biased region" description="Basic and acidic residues" evidence="1">
    <location>
        <begin position="600"/>
        <end position="610"/>
    </location>
</feature>
<feature type="compositionally biased region" description="Low complexity" evidence="1">
    <location>
        <begin position="270"/>
        <end position="284"/>
    </location>
</feature>
<protein>
    <submittedName>
        <fullName evidence="2">Uncharacterized protein</fullName>
    </submittedName>
</protein>
<evidence type="ECO:0000256" key="1">
    <source>
        <dbReference type="SAM" id="MobiDB-lite"/>
    </source>
</evidence>